<reference evidence="1 2" key="1">
    <citation type="submission" date="2018-08" db="EMBL/GenBank/DDBJ databases">
        <title>Complete genome of the Arcobacter suis type strain LMG 26152.</title>
        <authorList>
            <person name="Miller W.G."/>
            <person name="Yee E."/>
            <person name="Bono J.L."/>
        </authorList>
    </citation>
    <scope>NUCLEOTIDE SEQUENCE [LARGE SCALE GENOMIC DNA]</scope>
    <source>
        <strain evidence="1 2">CECT 7833</strain>
    </source>
</reference>
<dbReference type="InterPro" id="IPR031709">
    <property type="entry name" value="PutAbiC"/>
</dbReference>
<proteinExistence type="predicted"/>
<dbReference type="EMBL" id="CP032100">
    <property type="protein sequence ID" value="AXX89386.1"/>
    <property type="molecule type" value="Genomic_DNA"/>
</dbReference>
<organism evidence="1 2">
    <name type="scientific">Arcobacter suis CECT 7833</name>
    <dbReference type="NCBI Taxonomy" id="663365"/>
    <lineage>
        <taxon>Bacteria</taxon>
        <taxon>Pseudomonadati</taxon>
        <taxon>Campylobacterota</taxon>
        <taxon>Epsilonproteobacteria</taxon>
        <taxon>Campylobacterales</taxon>
        <taxon>Arcobacteraceae</taxon>
        <taxon>Arcobacter</taxon>
    </lineage>
</organism>
<evidence type="ECO:0000313" key="1">
    <source>
        <dbReference type="EMBL" id="AXX89386.1"/>
    </source>
</evidence>
<dbReference type="KEGG" id="asui:ASUIS_0895"/>
<dbReference type="RefSeq" id="WP_118885940.1">
    <property type="nucleotide sequence ID" value="NZ_CP032100.1"/>
</dbReference>
<gene>
    <name evidence="1" type="ORF">ASUIS_0895</name>
</gene>
<accession>A0AAD0WQ57</accession>
<dbReference type="Proteomes" id="UP000263040">
    <property type="component" value="Chromosome"/>
</dbReference>
<protein>
    <submittedName>
        <fullName evidence="1">PutAbiC domain-containing protein</fullName>
    </submittedName>
</protein>
<dbReference type="Pfam" id="PF16872">
    <property type="entry name" value="putAbiC"/>
    <property type="match status" value="1"/>
</dbReference>
<evidence type="ECO:0000313" key="2">
    <source>
        <dbReference type="Proteomes" id="UP000263040"/>
    </source>
</evidence>
<name>A0AAD0WQ57_9BACT</name>
<keyword evidence="2" id="KW-1185">Reference proteome</keyword>
<dbReference type="AlphaFoldDB" id="A0AAD0WQ57"/>
<sequence>MFTIKLQSKELKNSTEELAKSSEALTEQSKSLQLQNFENTFFNMINLHNEIIKNISLEVKEKHPDFDFDGRETYYYSILNKKVALIEDKPYYGKNVISKLFEILNIYIKDNIKTKDIFVLYNHFHYEYDDIISHYFRNVYQILKFINKQEILKDINKNKELENQKFYTNILRAQFSSIEFAFLFMNSIYKSDNKLFPLLVKFEFLEPLNIILQYTNPRKPSESIFKSPYLHESYAFEAINKCIKDTTDIENENYPKNKIFGSNYHMKKYINYLNTSSQEQQ</sequence>